<evidence type="ECO:0000313" key="4">
    <source>
        <dbReference type="Proteomes" id="UP001177023"/>
    </source>
</evidence>
<organism evidence="3 4">
    <name type="scientific">Mesorhabditis spiculigera</name>
    <dbReference type="NCBI Taxonomy" id="96644"/>
    <lineage>
        <taxon>Eukaryota</taxon>
        <taxon>Metazoa</taxon>
        <taxon>Ecdysozoa</taxon>
        <taxon>Nematoda</taxon>
        <taxon>Chromadorea</taxon>
        <taxon>Rhabditida</taxon>
        <taxon>Rhabditina</taxon>
        <taxon>Rhabditomorpha</taxon>
        <taxon>Rhabditoidea</taxon>
        <taxon>Rhabditidae</taxon>
        <taxon>Mesorhabditinae</taxon>
        <taxon>Mesorhabditis</taxon>
    </lineage>
</organism>
<feature type="compositionally biased region" description="Basic and acidic residues" evidence="1">
    <location>
        <begin position="111"/>
        <end position="134"/>
    </location>
</feature>
<keyword evidence="4" id="KW-1185">Reference proteome</keyword>
<dbReference type="SUPFAM" id="SSF49354">
    <property type="entry name" value="PapD-like"/>
    <property type="match status" value="1"/>
</dbReference>
<gene>
    <name evidence="3" type="ORF">MSPICULIGERA_LOCUS17774</name>
</gene>
<comment type="caution">
    <text evidence="3">The sequence shown here is derived from an EMBL/GenBank/DDBJ whole genome shotgun (WGS) entry which is preliminary data.</text>
</comment>
<sequence length="189" mass="22124">MMLHTDPADGFANKVPVCRGHEGKRGVGHRTGFILPPEKTWYWEGWFVYLYELRGSDPRMLHSLRRAACCKCAIEGTAVMQEQILKKSAIVAERKSKQSKDSNVKGRRSRGSREARSKTKEKKKEEKEEDEKPRRRMEVLVIKNPGKRRAFKFKCSDNKIYRINPVFSIAKADEDTKLKQHDRFLFYFE</sequence>
<feature type="compositionally biased region" description="Basic and acidic residues" evidence="1">
    <location>
        <begin position="94"/>
        <end position="104"/>
    </location>
</feature>
<feature type="domain" description="MSP" evidence="2">
    <location>
        <begin position="134"/>
        <end position="179"/>
    </location>
</feature>
<evidence type="ECO:0000313" key="3">
    <source>
        <dbReference type="EMBL" id="CAJ0579561.1"/>
    </source>
</evidence>
<evidence type="ECO:0000256" key="1">
    <source>
        <dbReference type="SAM" id="MobiDB-lite"/>
    </source>
</evidence>
<feature type="region of interest" description="Disordered" evidence="1">
    <location>
        <begin position="94"/>
        <end position="134"/>
    </location>
</feature>
<reference evidence="3" key="1">
    <citation type="submission" date="2023-06" db="EMBL/GenBank/DDBJ databases">
        <authorList>
            <person name="Delattre M."/>
        </authorList>
    </citation>
    <scope>NUCLEOTIDE SEQUENCE</scope>
    <source>
        <strain evidence="3">AF72</strain>
    </source>
</reference>
<dbReference type="Gene3D" id="2.60.40.10">
    <property type="entry name" value="Immunoglobulins"/>
    <property type="match status" value="1"/>
</dbReference>
<accession>A0AA36D2N7</accession>
<dbReference type="InterPro" id="IPR013783">
    <property type="entry name" value="Ig-like_fold"/>
</dbReference>
<protein>
    <recommendedName>
        <fullName evidence="2">MSP domain-containing protein</fullName>
    </recommendedName>
</protein>
<dbReference type="EMBL" id="CATQJA010002657">
    <property type="protein sequence ID" value="CAJ0579561.1"/>
    <property type="molecule type" value="Genomic_DNA"/>
</dbReference>
<feature type="non-terminal residue" evidence="3">
    <location>
        <position position="1"/>
    </location>
</feature>
<dbReference type="InterPro" id="IPR008962">
    <property type="entry name" value="PapD-like_sf"/>
</dbReference>
<name>A0AA36D2N7_9BILA</name>
<dbReference type="AlphaFoldDB" id="A0AA36D2N7"/>
<proteinExistence type="predicted"/>
<dbReference type="Proteomes" id="UP001177023">
    <property type="component" value="Unassembled WGS sequence"/>
</dbReference>
<dbReference type="Pfam" id="PF00635">
    <property type="entry name" value="Motile_Sperm"/>
    <property type="match status" value="1"/>
</dbReference>
<evidence type="ECO:0000259" key="2">
    <source>
        <dbReference type="Pfam" id="PF00635"/>
    </source>
</evidence>
<dbReference type="InterPro" id="IPR000535">
    <property type="entry name" value="MSP_dom"/>
</dbReference>